<dbReference type="EMBL" id="MZZM01000028">
    <property type="protein sequence ID" value="ORJ56017.1"/>
    <property type="molecule type" value="Genomic_DNA"/>
</dbReference>
<protein>
    <submittedName>
        <fullName evidence="1">Uncharacterized protein</fullName>
    </submittedName>
</protein>
<organism evidence="1 2">
    <name type="scientific">Mycobacterium simiae</name>
    <name type="common">Mycobacterium habana</name>
    <dbReference type="NCBI Taxonomy" id="1784"/>
    <lineage>
        <taxon>Bacteria</taxon>
        <taxon>Bacillati</taxon>
        <taxon>Actinomycetota</taxon>
        <taxon>Actinomycetes</taxon>
        <taxon>Mycobacteriales</taxon>
        <taxon>Mycobacteriaceae</taxon>
        <taxon>Mycobacterium</taxon>
        <taxon>Mycobacterium simiae complex</taxon>
    </lineage>
</organism>
<dbReference type="RefSeq" id="WP_044510422.1">
    <property type="nucleotide sequence ID" value="NZ_AP022568.1"/>
</dbReference>
<keyword evidence="2" id="KW-1185">Reference proteome</keyword>
<name>A0A1X0XT65_MYCSI</name>
<dbReference type="AlphaFoldDB" id="A0A1X0XT65"/>
<dbReference type="STRING" id="1784.VC42_21705"/>
<reference evidence="1 2" key="1">
    <citation type="submission" date="2017-03" db="EMBL/GenBank/DDBJ databases">
        <title>Genomic insights into Mycobacterium simiae human colonization.</title>
        <authorList>
            <person name="Steffani J.L."/>
            <person name="Brunck M.E."/>
            <person name="Cruz E."/>
            <person name="Montiel R."/>
            <person name="Barona F."/>
        </authorList>
    </citation>
    <scope>NUCLEOTIDE SEQUENCE [LARGE SCALE GENOMIC DNA]</scope>
    <source>
        <strain evidence="1 2">MsiGto</strain>
    </source>
</reference>
<evidence type="ECO:0000313" key="2">
    <source>
        <dbReference type="Proteomes" id="UP000193040"/>
    </source>
</evidence>
<dbReference type="Proteomes" id="UP000193040">
    <property type="component" value="Unassembled WGS sequence"/>
</dbReference>
<accession>A0A1X0XT65</accession>
<gene>
    <name evidence="1" type="ORF">B5M45_24365</name>
</gene>
<evidence type="ECO:0000313" key="1">
    <source>
        <dbReference type="EMBL" id="ORJ56017.1"/>
    </source>
</evidence>
<proteinExistence type="predicted"/>
<comment type="caution">
    <text evidence="1">The sequence shown here is derived from an EMBL/GenBank/DDBJ whole genome shotgun (WGS) entry which is preliminary data.</text>
</comment>
<sequence>MSTEKINRGILLTIVAIGTIAYIALYDHASSNFRLYVPLCVAALLGLVVADAVSGHKPRRH</sequence>